<dbReference type="InterPro" id="IPR035587">
    <property type="entry name" value="DUS-like_FMN-bd"/>
</dbReference>
<dbReference type="GO" id="GO:0102264">
    <property type="term" value="F:tRNA-dihydrouridine20 synthase activity"/>
    <property type="evidence" value="ECO:0007669"/>
    <property type="project" value="UniProtKB-EC"/>
</dbReference>
<dbReference type="NCBIfam" id="TIGR00742">
    <property type="entry name" value="yjbN"/>
    <property type="match status" value="1"/>
</dbReference>
<dbReference type="AlphaFoldDB" id="U2NJS1"/>
<comment type="similarity">
    <text evidence="10">Belongs to the dus family.</text>
</comment>
<dbReference type="EC" id="1.3.1.91" evidence="9"/>
<dbReference type="GO" id="GO:0050660">
    <property type="term" value="F:flavin adenine dinucleotide binding"/>
    <property type="evidence" value="ECO:0007669"/>
    <property type="project" value="InterPro"/>
</dbReference>
<evidence type="ECO:0000256" key="11">
    <source>
        <dbReference type="PIRSR" id="PIRSR006621-1"/>
    </source>
</evidence>
<feature type="site" description="Interacts with tRNA" evidence="9">
    <location>
        <position position="111"/>
    </location>
</feature>
<dbReference type="NCBIfam" id="NF008774">
    <property type="entry name" value="PRK11815.1"/>
    <property type="match status" value="1"/>
</dbReference>
<dbReference type="PROSITE" id="PS01136">
    <property type="entry name" value="UPF0034"/>
    <property type="match status" value="1"/>
</dbReference>
<comment type="similarity">
    <text evidence="9">Belongs to the Dus family. DusA subfamily.</text>
</comment>
<keyword evidence="3 9" id="KW-0285">Flavoprotein</keyword>
<dbReference type="Pfam" id="PF01207">
    <property type="entry name" value="Dus"/>
    <property type="match status" value="1"/>
</dbReference>
<feature type="domain" description="DUS-like FMN-binding" evidence="13">
    <location>
        <begin position="29"/>
        <end position="341"/>
    </location>
</feature>
<feature type="binding site" evidence="9 12">
    <location>
        <position position="84"/>
    </location>
    <ligand>
        <name>FMN</name>
        <dbReference type="ChEBI" id="CHEBI:58210"/>
    </ligand>
</feature>
<keyword evidence="15" id="KW-1185">Reference proteome</keyword>
<reference evidence="14 15" key="1">
    <citation type="journal article" date="2013" name="Genome Announc.">
        <title>Draft Genome Sequence of the Hydrogen- and Ethanol-Producing Bacterium Clostridium intestinale Strain URNW.</title>
        <authorList>
            <person name="Lal S."/>
            <person name="Ramachandran U."/>
            <person name="Zhang X."/>
            <person name="Sparling R."/>
            <person name="Levin D.B."/>
        </authorList>
    </citation>
    <scope>NUCLEOTIDE SEQUENCE [LARGE SCALE GENOMIC DNA]</scope>
    <source>
        <strain evidence="14 15">URNW</strain>
    </source>
</reference>
<dbReference type="eggNOG" id="COG0042">
    <property type="taxonomic scope" value="Bacteria"/>
</dbReference>
<evidence type="ECO:0000259" key="13">
    <source>
        <dbReference type="Pfam" id="PF01207"/>
    </source>
</evidence>
<evidence type="ECO:0000256" key="7">
    <source>
        <dbReference type="ARBA" id="ARBA00022884"/>
    </source>
</evidence>
<dbReference type="InterPro" id="IPR013785">
    <property type="entry name" value="Aldolase_TIM"/>
</dbReference>
<dbReference type="PANTHER" id="PTHR42907">
    <property type="entry name" value="FMN-LINKED OXIDOREDUCTASES SUPERFAMILY PROTEIN"/>
    <property type="match status" value="1"/>
</dbReference>
<comment type="cofactor">
    <cofactor evidence="1 9 10 12">
        <name>FMN</name>
        <dbReference type="ChEBI" id="CHEBI:58210"/>
    </cofactor>
</comment>
<dbReference type="GO" id="GO:0000049">
    <property type="term" value="F:tRNA binding"/>
    <property type="evidence" value="ECO:0007669"/>
    <property type="project" value="UniProtKB-UniRule"/>
</dbReference>
<comment type="function">
    <text evidence="9">Catalyzes the synthesis of 5,6-dihydrouridine (D), a modified base found in the D-loop of most tRNAs, via the reduction of the C5-C6 double bond in target uridines. Specifically modifies U20 and U20a in tRNAs.</text>
</comment>
<organism evidence="14 15">
    <name type="scientific">Clostridium intestinale URNW</name>
    <dbReference type="NCBI Taxonomy" id="1294142"/>
    <lineage>
        <taxon>Bacteria</taxon>
        <taxon>Bacillati</taxon>
        <taxon>Bacillota</taxon>
        <taxon>Clostridia</taxon>
        <taxon>Eubacteriales</taxon>
        <taxon>Clostridiaceae</taxon>
        <taxon>Clostridium</taxon>
    </lineage>
</organism>
<feature type="binding site" evidence="9 12">
    <location>
        <position position="197"/>
    </location>
    <ligand>
        <name>FMN</name>
        <dbReference type="ChEBI" id="CHEBI:58210"/>
    </ligand>
</feature>
<comment type="caution">
    <text evidence="14">The sequence shown here is derived from an EMBL/GenBank/DDBJ whole genome shotgun (WGS) entry which is preliminary data.</text>
</comment>
<evidence type="ECO:0000256" key="3">
    <source>
        <dbReference type="ARBA" id="ARBA00022630"/>
    </source>
</evidence>
<feature type="site" description="Interacts with tRNA" evidence="9">
    <location>
        <position position="212"/>
    </location>
</feature>
<comment type="catalytic activity">
    <reaction evidence="9">
        <text>5,6-dihydrouridine(20a) in tRNA + NAD(+) = uridine(20a) in tRNA + NADH + H(+)</text>
        <dbReference type="Rhea" id="RHEA:53348"/>
        <dbReference type="Rhea" id="RHEA-COMP:13535"/>
        <dbReference type="Rhea" id="RHEA-COMP:13536"/>
        <dbReference type="ChEBI" id="CHEBI:15378"/>
        <dbReference type="ChEBI" id="CHEBI:57540"/>
        <dbReference type="ChEBI" id="CHEBI:57945"/>
        <dbReference type="ChEBI" id="CHEBI:65315"/>
        <dbReference type="ChEBI" id="CHEBI:74443"/>
    </reaction>
</comment>
<dbReference type="SUPFAM" id="SSF51395">
    <property type="entry name" value="FMN-linked oxidoreductases"/>
    <property type="match status" value="1"/>
</dbReference>
<dbReference type="PATRIC" id="fig|1294142.3.peg.3409"/>
<feature type="site" description="Interacts with tRNA; defines subfamily-specific binding signature" evidence="9">
    <location>
        <position position="209"/>
    </location>
</feature>
<keyword evidence="5 9" id="KW-0819">tRNA processing</keyword>
<dbReference type="PIRSF" id="PIRSF006621">
    <property type="entry name" value="Dus"/>
    <property type="match status" value="1"/>
</dbReference>
<dbReference type="Gene3D" id="1.20.120.1460">
    <property type="match status" value="1"/>
</dbReference>
<dbReference type="GO" id="GO:0102266">
    <property type="term" value="F:tRNA-dihydrouridine20a synthase activity"/>
    <property type="evidence" value="ECO:0007669"/>
    <property type="project" value="RHEA"/>
</dbReference>
<evidence type="ECO:0000256" key="1">
    <source>
        <dbReference type="ARBA" id="ARBA00001917"/>
    </source>
</evidence>
<keyword evidence="8 9" id="KW-0560">Oxidoreductase</keyword>
<feature type="active site" description="Proton donor" evidence="9 11">
    <location>
        <position position="114"/>
    </location>
</feature>
<comment type="catalytic activity">
    <reaction evidence="9">
        <text>5,6-dihydrouridine(20a) in tRNA + NADP(+) = uridine(20a) in tRNA + NADPH + H(+)</text>
        <dbReference type="Rhea" id="RHEA:53344"/>
        <dbReference type="Rhea" id="RHEA-COMP:13535"/>
        <dbReference type="Rhea" id="RHEA-COMP:13536"/>
        <dbReference type="ChEBI" id="CHEBI:15378"/>
        <dbReference type="ChEBI" id="CHEBI:57783"/>
        <dbReference type="ChEBI" id="CHEBI:58349"/>
        <dbReference type="ChEBI" id="CHEBI:65315"/>
        <dbReference type="ChEBI" id="CHEBI:74443"/>
    </reaction>
</comment>
<keyword evidence="12" id="KW-0547">Nucleotide-binding</keyword>
<sequence length="361" mass="41322">MNTILKTRFNGRNGIMNIDSKILTPKVSIAPMVDRTDRHFRYFARIITKKSLLYTEMVTAQAIINGKRDRLLDFDSFEKPISLQIAGSTPEDVYNAVKIAEDWDYDEINLNAGCPSDRVAGNEMGACLMAYPELVRDIIKAMKEATKKPVTLKHRIGIEGKNILPASFERTLLDRYEDMINFIDKVEESNPDRYTIHARIAILEGLSPKENREIPPLRYEEVYKVKEEKPNLQIEINGGIKTIDEMEKHLRYVDGVMIGRAAYDNPIILREVDKFFKSGEINNISRREIIEEFIPYIETLEKNGENPHVALTHTLGLFLGEKGSKIWKQIVSPASSKNIKRSELLKEGLKNLPEESLDSRI</sequence>
<evidence type="ECO:0000256" key="9">
    <source>
        <dbReference type="HAMAP-Rule" id="MF_02041"/>
    </source>
</evidence>
<dbReference type="InterPro" id="IPR001269">
    <property type="entry name" value="DUS_fam"/>
</dbReference>
<evidence type="ECO:0000256" key="6">
    <source>
        <dbReference type="ARBA" id="ARBA00022857"/>
    </source>
</evidence>
<dbReference type="Gene3D" id="3.20.20.70">
    <property type="entry name" value="Aldolase class I"/>
    <property type="match status" value="1"/>
</dbReference>
<gene>
    <name evidence="14" type="ORF">CINTURNW_3266</name>
</gene>
<keyword evidence="7 9" id="KW-0694">RNA-binding</keyword>
<protein>
    <recommendedName>
        <fullName evidence="9">tRNA-dihydrouridine(20/20a) synthase</fullName>
        <ecNumber evidence="9">1.3.1.91</ecNumber>
    </recommendedName>
    <alternativeName>
        <fullName evidence="9">DusA-like U20-specific dihydrouridine synthase</fullName>
        <shortName evidence="9">U20-specific Dus</shortName>
    </alternativeName>
</protein>
<dbReference type="HAMAP" id="MF_02041">
    <property type="entry name" value="DusA_subfam"/>
    <property type="match status" value="1"/>
</dbReference>
<dbReference type="Proteomes" id="UP000016721">
    <property type="component" value="Unassembled WGS sequence"/>
</dbReference>
<evidence type="ECO:0000256" key="4">
    <source>
        <dbReference type="ARBA" id="ARBA00022643"/>
    </source>
</evidence>
<accession>U2NJS1</accession>
<keyword evidence="4 9" id="KW-0288">FMN</keyword>
<evidence type="ECO:0000256" key="8">
    <source>
        <dbReference type="ARBA" id="ARBA00023002"/>
    </source>
</evidence>
<feature type="binding site" evidence="9 12">
    <location>
        <begin position="259"/>
        <end position="260"/>
    </location>
    <ligand>
        <name>FMN</name>
        <dbReference type="ChEBI" id="CHEBI:58210"/>
    </ligand>
</feature>
<evidence type="ECO:0000256" key="12">
    <source>
        <dbReference type="PIRSR" id="PIRSR006621-2"/>
    </source>
</evidence>
<feature type="binding site" evidence="9 12">
    <location>
        <begin position="31"/>
        <end position="33"/>
    </location>
    <ligand>
        <name>FMN</name>
        <dbReference type="ChEBI" id="CHEBI:58210"/>
    </ligand>
</feature>
<evidence type="ECO:0000256" key="10">
    <source>
        <dbReference type="PIRNR" id="PIRNR006621"/>
    </source>
</evidence>
<dbReference type="CDD" id="cd02801">
    <property type="entry name" value="DUS_like_FMN"/>
    <property type="match status" value="1"/>
</dbReference>
<dbReference type="GO" id="GO:0010181">
    <property type="term" value="F:FMN binding"/>
    <property type="evidence" value="ECO:0007669"/>
    <property type="project" value="UniProtKB-UniRule"/>
</dbReference>
<feature type="binding site" evidence="9 12">
    <location>
        <begin position="237"/>
        <end position="239"/>
    </location>
    <ligand>
        <name>FMN</name>
        <dbReference type="ChEBI" id="CHEBI:58210"/>
    </ligand>
</feature>
<dbReference type="HOGENOM" id="CLU_013299_2_1_9"/>
<evidence type="ECO:0000313" key="15">
    <source>
        <dbReference type="Proteomes" id="UP000016721"/>
    </source>
</evidence>
<comment type="catalytic activity">
    <reaction evidence="9">
        <text>5,6-dihydrouridine(20) in tRNA + NAD(+) = uridine(20) in tRNA + NADH + H(+)</text>
        <dbReference type="Rhea" id="RHEA:53340"/>
        <dbReference type="Rhea" id="RHEA-COMP:13533"/>
        <dbReference type="Rhea" id="RHEA-COMP:13534"/>
        <dbReference type="ChEBI" id="CHEBI:15378"/>
        <dbReference type="ChEBI" id="CHEBI:57540"/>
        <dbReference type="ChEBI" id="CHEBI:57945"/>
        <dbReference type="ChEBI" id="CHEBI:65315"/>
        <dbReference type="ChEBI" id="CHEBI:74443"/>
        <dbReference type="EC" id="1.3.1.91"/>
    </reaction>
</comment>
<proteinExistence type="inferred from homology"/>
<dbReference type="PANTHER" id="PTHR42907:SF1">
    <property type="entry name" value="FMN-LINKED OXIDOREDUCTASES SUPERFAMILY PROTEIN"/>
    <property type="match status" value="1"/>
</dbReference>
<comment type="caution">
    <text evidence="9">Lacks conserved residue(s) required for the propagation of feature annotation.</text>
</comment>
<dbReference type="EMBL" id="APJA01000018">
    <property type="protein sequence ID" value="ERK29403.1"/>
    <property type="molecule type" value="Genomic_DNA"/>
</dbReference>
<evidence type="ECO:0000256" key="2">
    <source>
        <dbReference type="ARBA" id="ARBA00022555"/>
    </source>
</evidence>
<dbReference type="InterPro" id="IPR004653">
    <property type="entry name" value="DusA"/>
</dbReference>
<evidence type="ECO:0000313" key="14">
    <source>
        <dbReference type="EMBL" id="ERK29403.1"/>
    </source>
</evidence>
<dbReference type="InterPro" id="IPR018517">
    <property type="entry name" value="tRNA_hU_synthase_CS"/>
</dbReference>
<dbReference type="STRING" id="1294142.CINTURNW_3266"/>
<comment type="catalytic activity">
    <reaction evidence="9">
        <text>5,6-dihydrouridine(20) in tRNA + NADP(+) = uridine(20) in tRNA + NADPH + H(+)</text>
        <dbReference type="Rhea" id="RHEA:53336"/>
        <dbReference type="Rhea" id="RHEA-COMP:13533"/>
        <dbReference type="Rhea" id="RHEA-COMP:13534"/>
        <dbReference type="ChEBI" id="CHEBI:15378"/>
        <dbReference type="ChEBI" id="CHEBI:57783"/>
        <dbReference type="ChEBI" id="CHEBI:58349"/>
        <dbReference type="ChEBI" id="CHEBI:65315"/>
        <dbReference type="ChEBI" id="CHEBI:74443"/>
        <dbReference type="EC" id="1.3.1.91"/>
    </reaction>
</comment>
<keyword evidence="2 9" id="KW-0820">tRNA-binding</keyword>
<evidence type="ECO:0000256" key="5">
    <source>
        <dbReference type="ARBA" id="ARBA00022694"/>
    </source>
</evidence>
<keyword evidence="6 9" id="KW-0521">NADP</keyword>
<feature type="binding site" evidence="9 12">
    <location>
        <position position="153"/>
    </location>
    <ligand>
        <name>FMN</name>
        <dbReference type="ChEBI" id="CHEBI:58210"/>
    </ligand>
</feature>
<name>U2NJS1_9CLOT</name>